<dbReference type="CDD" id="cd16922">
    <property type="entry name" value="HATPase_EvgS-ArcB-TorS-like"/>
    <property type="match status" value="1"/>
</dbReference>
<dbReference type="InterPro" id="IPR050736">
    <property type="entry name" value="Sensor_HK_Regulatory"/>
</dbReference>
<dbReference type="SUPFAM" id="SSF55874">
    <property type="entry name" value="ATPase domain of HSP90 chaperone/DNA topoisomerase II/histidine kinase"/>
    <property type="match status" value="1"/>
</dbReference>
<dbReference type="Pfam" id="PF00672">
    <property type="entry name" value="HAMP"/>
    <property type="match status" value="1"/>
</dbReference>
<organism evidence="11 12">
    <name type="scientific">Salinibacter ruber</name>
    <dbReference type="NCBI Taxonomy" id="146919"/>
    <lineage>
        <taxon>Bacteria</taxon>
        <taxon>Pseudomonadati</taxon>
        <taxon>Rhodothermota</taxon>
        <taxon>Rhodothermia</taxon>
        <taxon>Rhodothermales</taxon>
        <taxon>Salinibacteraceae</taxon>
        <taxon>Salinibacter</taxon>
    </lineage>
</organism>
<dbReference type="InterPro" id="IPR003594">
    <property type="entry name" value="HATPase_dom"/>
</dbReference>
<dbReference type="PRINTS" id="PR00344">
    <property type="entry name" value="BCTRLSENSOR"/>
</dbReference>
<dbReference type="PROSITE" id="PS50885">
    <property type="entry name" value="HAMP"/>
    <property type="match status" value="1"/>
</dbReference>
<accession>A0A9X2QGC5</accession>
<evidence type="ECO:0000256" key="1">
    <source>
        <dbReference type="ARBA" id="ARBA00000085"/>
    </source>
</evidence>
<dbReference type="CDD" id="cd00082">
    <property type="entry name" value="HisKA"/>
    <property type="match status" value="1"/>
</dbReference>
<comment type="catalytic activity">
    <reaction evidence="1">
        <text>ATP + protein L-histidine = ADP + protein N-phospho-L-histidine.</text>
        <dbReference type="EC" id="2.7.13.3"/>
    </reaction>
</comment>
<keyword evidence="6 11" id="KW-0418">Kinase</keyword>
<dbReference type="InterPro" id="IPR036890">
    <property type="entry name" value="HATPase_C_sf"/>
</dbReference>
<evidence type="ECO:0000313" key="12">
    <source>
        <dbReference type="Proteomes" id="UP001155057"/>
    </source>
</evidence>
<feature type="domain" description="Histidine kinase" evidence="9">
    <location>
        <begin position="265"/>
        <end position="479"/>
    </location>
</feature>
<comment type="subcellular location">
    <subcellularLocation>
        <location evidence="2">Membrane</location>
    </subcellularLocation>
</comment>
<dbReference type="CDD" id="cd06225">
    <property type="entry name" value="HAMP"/>
    <property type="match status" value="1"/>
</dbReference>
<gene>
    <name evidence="11" type="ORF">GGP61_003599</name>
</gene>
<keyword evidence="7" id="KW-0902">Two-component regulatory system</keyword>
<dbReference type="SMART" id="SM00304">
    <property type="entry name" value="HAMP"/>
    <property type="match status" value="1"/>
</dbReference>
<dbReference type="AlphaFoldDB" id="A0A9X2QGC5"/>
<dbReference type="Proteomes" id="UP001155057">
    <property type="component" value="Unassembled WGS sequence"/>
</dbReference>
<dbReference type="EC" id="2.7.13.3" evidence="3"/>
<evidence type="ECO:0000256" key="6">
    <source>
        <dbReference type="ARBA" id="ARBA00022777"/>
    </source>
</evidence>
<dbReference type="SUPFAM" id="SSF158472">
    <property type="entry name" value="HAMP domain-like"/>
    <property type="match status" value="1"/>
</dbReference>
<dbReference type="InterPro" id="IPR003660">
    <property type="entry name" value="HAMP_dom"/>
</dbReference>
<dbReference type="Gene3D" id="6.10.340.10">
    <property type="match status" value="1"/>
</dbReference>
<dbReference type="InterPro" id="IPR004358">
    <property type="entry name" value="Sig_transdc_His_kin-like_C"/>
</dbReference>
<feature type="transmembrane region" description="Helical" evidence="8">
    <location>
        <begin position="20"/>
        <end position="45"/>
    </location>
</feature>
<evidence type="ECO:0000256" key="5">
    <source>
        <dbReference type="ARBA" id="ARBA00022679"/>
    </source>
</evidence>
<dbReference type="Pfam" id="PF02518">
    <property type="entry name" value="HATPase_c"/>
    <property type="match status" value="1"/>
</dbReference>
<protein>
    <recommendedName>
        <fullName evidence="3">histidine kinase</fullName>
        <ecNumber evidence="3">2.7.13.3</ecNumber>
    </recommendedName>
</protein>
<sequence>MSFVRSIRDALLPRRASTQTWMVLTFALFVGTAVVGVGLYVMLVLRGEMRTAMQETLHDQADRIAVQAEQEPDPVRRGHIVDNLTELQDLHVSLVTPDTTYRPSPQTAPPFPADMLVEVSALRNMTEETVRFARHDPDDGQQFFLAALYRPSANLIVQVGQPPPPLYSLAQRSQVVLVLGMILALVLALIGSFIAAYQVTTPLTRISETARRVADGKLTGKIQVESRAAEFQDLAESLNRASDTFREKIEELERMTRLQSEFIGNVSHEVRNPIFSISGYLEALGTPGLDDEQRKMYSEKALTNLNRLQNLFNDLIDIARLEYKEDLINRSVFDLKDLVDEVAEMLRPKAEEKGLDLEADVSRFFVHADRSRVRQVLTNLIENGIAYTGGGSVRCRVQRRLDKVRVEVVDTGQGIDEDHLDRIFERFYRVDPDRSRESGGTGLGLSIVKQILQAHGEDIHVESTKGRGTRFWFELPYEPEPEAVEA</sequence>
<keyword evidence="5" id="KW-0808">Transferase</keyword>
<dbReference type="PANTHER" id="PTHR43711">
    <property type="entry name" value="TWO-COMPONENT HISTIDINE KINASE"/>
    <property type="match status" value="1"/>
</dbReference>
<evidence type="ECO:0000256" key="8">
    <source>
        <dbReference type="SAM" id="Phobius"/>
    </source>
</evidence>
<evidence type="ECO:0000256" key="2">
    <source>
        <dbReference type="ARBA" id="ARBA00004370"/>
    </source>
</evidence>
<comment type="caution">
    <text evidence="11">The sequence shown here is derived from an EMBL/GenBank/DDBJ whole genome shotgun (WGS) entry which is preliminary data.</text>
</comment>
<dbReference type="RefSeq" id="WP_251962936.1">
    <property type="nucleotide sequence ID" value="NZ_CALTRY010000002.1"/>
</dbReference>
<dbReference type="GO" id="GO:0000155">
    <property type="term" value="F:phosphorelay sensor kinase activity"/>
    <property type="evidence" value="ECO:0007669"/>
    <property type="project" value="InterPro"/>
</dbReference>
<feature type="transmembrane region" description="Helical" evidence="8">
    <location>
        <begin position="175"/>
        <end position="197"/>
    </location>
</feature>
<dbReference type="InterPro" id="IPR003661">
    <property type="entry name" value="HisK_dim/P_dom"/>
</dbReference>
<evidence type="ECO:0000259" key="10">
    <source>
        <dbReference type="PROSITE" id="PS50885"/>
    </source>
</evidence>
<dbReference type="FunFam" id="3.30.565.10:FF:000006">
    <property type="entry name" value="Sensor histidine kinase WalK"/>
    <property type="match status" value="1"/>
</dbReference>
<dbReference type="InterPro" id="IPR036097">
    <property type="entry name" value="HisK_dim/P_sf"/>
</dbReference>
<dbReference type="PANTHER" id="PTHR43711:SF1">
    <property type="entry name" value="HISTIDINE KINASE 1"/>
    <property type="match status" value="1"/>
</dbReference>
<name>A0A9X2QGC5_9BACT</name>
<dbReference type="SMART" id="SM00388">
    <property type="entry name" value="HisKA"/>
    <property type="match status" value="1"/>
</dbReference>
<evidence type="ECO:0000313" key="11">
    <source>
        <dbReference type="EMBL" id="MCS3711963.1"/>
    </source>
</evidence>
<dbReference type="PROSITE" id="PS50109">
    <property type="entry name" value="HIS_KIN"/>
    <property type="match status" value="1"/>
</dbReference>
<dbReference type="Gene3D" id="1.10.287.130">
    <property type="match status" value="1"/>
</dbReference>
<dbReference type="Pfam" id="PF00512">
    <property type="entry name" value="HisKA"/>
    <property type="match status" value="1"/>
</dbReference>
<dbReference type="GO" id="GO:0016020">
    <property type="term" value="C:membrane"/>
    <property type="evidence" value="ECO:0007669"/>
    <property type="project" value="UniProtKB-SubCell"/>
</dbReference>
<reference evidence="11" key="1">
    <citation type="submission" date="2022-08" db="EMBL/GenBank/DDBJ databases">
        <title>Genomic Encyclopedia of Type Strains, Phase V (KMG-V): Genome sequencing to study the core and pangenomes of soil and plant-associated prokaryotes.</title>
        <authorList>
            <person name="Whitman W."/>
        </authorList>
    </citation>
    <scope>NUCLEOTIDE SEQUENCE</scope>
    <source>
        <strain evidence="11">SP3049</strain>
    </source>
</reference>
<dbReference type="SMART" id="SM00387">
    <property type="entry name" value="HATPase_c"/>
    <property type="match status" value="1"/>
</dbReference>
<keyword evidence="8" id="KW-0812">Transmembrane</keyword>
<dbReference type="SUPFAM" id="SSF47384">
    <property type="entry name" value="Homodimeric domain of signal transducing histidine kinase"/>
    <property type="match status" value="1"/>
</dbReference>
<evidence type="ECO:0000256" key="4">
    <source>
        <dbReference type="ARBA" id="ARBA00022553"/>
    </source>
</evidence>
<evidence type="ECO:0000256" key="3">
    <source>
        <dbReference type="ARBA" id="ARBA00012438"/>
    </source>
</evidence>
<proteinExistence type="predicted"/>
<keyword evidence="8" id="KW-1133">Transmembrane helix</keyword>
<dbReference type="InterPro" id="IPR005467">
    <property type="entry name" value="His_kinase_dom"/>
</dbReference>
<keyword evidence="8" id="KW-0472">Membrane</keyword>
<feature type="domain" description="HAMP" evidence="10">
    <location>
        <begin position="197"/>
        <end position="250"/>
    </location>
</feature>
<evidence type="ECO:0000256" key="7">
    <source>
        <dbReference type="ARBA" id="ARBA00023012"/>
    </source>
</evidence>
<dbReference type="EMBL" id="JANUAE010000021">
    <property type="protein sequence ID" value="MCS3711963.1"/>
    <property type="molecule type" value="Genomic_DNA"/>
</dbReference>
<keyword evidence="4" id="KW-0597">Phosphoprotein</keyword>
<dbReference type="Gene3D" id="3.30.565.10">
    <property type="entry name" value="Histidine kinase-like ATPase, C-terminal domain"/>
    <property type="match status" value="1"/>
</dbReference>
<evidence type="ECO:0000259" key="9">
    <source>
        <dbReference type="PROSITE" id="PS50109"/>
    </source>
</evidence>